<gene>
    <name evidence="2" type="ORF">G5C51_06325</name>
</gene>
<feature type="domain" description="SnoaL-like" evidence="1">
    <location>
        <begin position="14"/>
        <end position="105"/>
    </location>
</feature>
<dbReference type="Proteomes" id="UP000481583">
    <property type="component" value="Unassembled WGS sequence"/>
</dbReference>
<organism evidence="2 3">
    <name type="scientific">Streptomyces coryli</name>
    <dbReference type="NCBI Taxonomy" id="1128680"/>
    <lineage>
        <taxon>Bacteria</taxon>
        <taxon>Bacillati</taxon>
        <taxon>Actinomycetota</taxon>
        <taxon>Actinomycetes</taxon>
        <taxon>Kitasatosporales</taxon>
        <taxon>Streptomycetaceae</taxon>
        <taxon>Streptomyces</taxon>
    </lineage>
</organism>
<dbReference type="InterPro" id="IPR032710">
    <property type="entry name" value="NTF2-like_dom_sf"/>
</dbReference>
<dbReference type="RefSeq" id="WP_165233064.1">
    <property type="nucleotide sequence ID" value="NZ_JAAKZV010000016.1"/>
</dbReference>
<accession>A0A6G4TVH1</accession>
<dbReference type="Gene3D" id="3.10.450.50">
    <property type="match status" value="1"/>
</dbReference>
<dbReference type="AlphaFoldDB" id="A0A6G4TVH1"/>
<keyword evidence="3" id="KW-1185">Reference proteome</keyword>
<dbReference type="Pfam" id="PF12680">
    <property type="entry name" value="SnoaL_2"/>
    <property type="match status" value="1"/>
</dbReference>
<evidence type="ECO:0000313" key="3">
    <source>
        <dbReference type="Proteomes" id="UP000481583"/>
    </source>
</evidence>
<protein>
    <submittedName>
        <fullName evidence="2">Nuclear transport factor 2 family protein</fullName>
    </submittedName>
</protein>
<evidence type="ECO:0000259" key="1">
    <source>
        <dbReference type="Pfam" id="PF12680"/>
    </source>
</evidence>
<sequence length="134" mass="14657">MTTDNKAIVQHALTTLLETRSIDALAPLLSDDFIHHRDTAASTKTEWLAAVDAALTPLAGMEIEVHHLLSDGDHVVMHSRRRLPDGGPAITVADIWRIADGLIAEGWEVIEPTALAAANRAWWEADERSPAQRP</sequence>
<name>A0A6G4TVH1_9ACTN</name>
<reference evidence="2 3" key="1">
    <citation type="submission" date="2020-02" db="EMBL/GenBank/DDBJ databases">
        <title>Whole-genome analyses of novel actinobacteria.</title>
        <authorList>
            <person name="Sahin N."/>
        </authorList>
    </citation>
    <scope>NUCLEOTIDE SEQUENCE [LARGE SCALE GENOMIC DNA]</scope>
    <source>
        <strain evidence="2 3">A7024</strain>
    </source>
</reference>
<evidence type="ECO:0000313" key="2">
    <source>
        <dbReference type="EMBL" id="NGN63520.1"/>
    </source>
</evidence>
<comment type="caution">
    <text evidence="2">The sequence shown here is derived from an EMBL/GenBank/DDBJ whole genome shotgun (WGS) entry which is preliminary data.</text>
</comment>
<proteinExistence type="predicted"/>
<dbReference type="SUPFAM" id="SSF54427">
    <property type="entry name" value="NTF2-like"/>
    <property type="match status" value="1"/>
</dbReference>
<dbReference type="EMBL" id="JAAKZV010000016">
    <property type="protein sequence ID" value="NGN63520.1"/>
    <property type="molecule type" value="Genomic_DNA"/>
</dbReference>
<dbReference type="InterPro" id="IPR037401">
    <property type="entry name" value="SnoaL-like"/>
</dbReference>